<comment type="cofactor">
    <cofactor evidence="1">
        <name>FAD</name>
        <dbReference type="ChEBI" id="CHEBI:57692"/>
    </cofactor>
</comment>
<keyword evidence="4" id="KW-0274">FAD</keyword>
<dbReference type="EMBL" id="MQWD01000001">
    <property type="protein sequence ID" value="PAP76956.1"/>
    <property type="molecule type" value="Genomic_DNA"/>
</dbReference>
<dbReference type="PRINTS" id="PR00411">
    <property type="entry name" value="PNDRDTASEI"/>
</dbReference>
<dbReference type="Proteomes" id="UP000216339">
    <property type="component" value="Unassembled WGS sequence"/>
</dbReference>
<comment type="caution">
    <text evidence="6">The sequence shown here is derived from an EMBL/GenBank/DDBJ whole genome shotgun (WGS) entry which is preliminary data.</text>
</comment>
<dbReference type="InterPro" id="IPR050260">
    <property type="entry name" value="FAD-bd_OxRdtase"/>
</dbReference>
<evidence type="ECO:0000313" key="7">
    <source>
        <dbReference type="Proteomes" id="UP000216339"/>
    </source>
</evidence>
<evidence type="ECO:0000313" key="6">
    <source>
        <dbReference type="EMBL" id="PAP76956.1"/>
    </source>
</evidence>
<dbReference type="InterPro" id="IPR036188">
    <property type="entry name" value="FAD/NAD-bd_sf"/>
</dbReference>
<protein>
    <recommendedName>
        <fullName evidence="5">FAD/NAD(P)-binding domain-containing protein</fullName>
    </recommendedName>
</protein>
<dbReference type="GO" id="GO:0016491">
    <property type="term" value="F:oxidoreductase activity"/>
    <property type="evidence" value="ECO:0007669"/>
    <property type="project" value="InterPro"/>
</dbReference>
<dbReference type="InterPro" id="IPR023753">
    <property type="entry name" value="FAD/NAD-binding_dom"/>
</dbReference>
<comment type="similarity">
    <text evidence="2">Belongs to the FAD-dependent oxidoreductase family.</text>
</comment>
<dbReference type="AlphaFoldDB" id="A0A271J0D1"/>
<dbReference type="SUPFAM" id="SSF51905">
    <property type="entry name" value="FAD/NAD(P)-binding domain"/>
    <property type="match status" value="2"/>
</dbReference>
<dbReference type="PANTHER" id="PTHR43429:SF3">
    <property type="entry name" value="NITRITE REDUCTASE [NAD(P)H]"/>
    <property type="match status" value="1"/>
</dbReference>
<feature type="domain" description="FAD/NAD(P)-binding" evidence="5">
    <location>
        <begin position="1"/>
        <end position="283"/>
    </location>
</feature>
<reference evidence="6 7" key="1">
    <citation type="submission" date="2016-11" db="EMBL/GenBank/DDBJ databases">
        <title>Study of marine rhodopsin-containing bacteria.</title>
        <authorList>
            <person name="Yoshizawa S."/>
            <person name="Kumagai Y."/>
            <person name="Kogure K."/>
        </authorList>
    </citation>
    <scope>NUCLEOTIDE SEQUENCE [LARGE SCALE GENOMIC DNA]</scope>
    <source>
        <strain evidence="6 7">SAORIC-28</strain>
    </source>
</reference>
<gene>
    <name evidence="6" type="ORF">BSZ37_11205</name>
</gene>
<dbReference type="Pfam" id="PF07992">
    <property type="entry name" value="Pyr_redox_2"/>
    <property type="match status" value="1"/>
</dbReference>
<dbReference type="Gene3D" id="3.50.50.60">
    <property type="entry name" value="FAD/NAD(P)-binding domain"/>
    <property type="match status" value="2"/>
</dbReference>
<keyword evidence="7" id="KW-1185">Reference proteome</keyword>
<dbReference type="PRINTS" id="PR00368">
    <property type="entry name" value="FADPNR"/>
</dbReference>
<sequence length="404" mass="43679">MHVVIVGNGIAGVTAARHVRKADAEAHVTLVSDETATPFARTALMYVYMGVLTRSHTALYEERFWAENRIDRVVDRALALDPDRQRLALRNGGDLAYDRLLIATGSVPFLPDWPGAGLDGVQGLYHLQDLNRMEAATVEVERAAVVGGGLIGVELAEMLRTRGVDVTFLVREERYLPRVFSEAESALVADAIRAHGVDLRLGAEVDRVEGQGRAEAVVTADAERIPAGFVGVGTGVRPNVGWLGDAVEADRGVLVDAALRTSAANVWAAGDCAQLREPPVGARAVEPIWYTARLQGATAGLGMAGRPLAYAPGVFFNSAKFFDLEWQVYGATSTDGDDWEWTDGRRGLRIRHADGAVRGVSALGVRLRQAVCTQWVEEEWALDRALTDLDAARFDPEFAPALTL</sequence>
<proteinExistence type="inferred from homology"/>
<name>A0A271J0D1_9BACT</name>
<dbReference type="RefSeq" id="WP_179299584.1">
    <property type="nucleotide sequence ID" value="NZ_MQWD01000001.1"/>
</dbReference>
<evidence type="ECO:0000256" key="1">
    <source>
        <dbReference type="ARBA" id="ARBA00001974"/>
    </source>
</evidence>
<evidence type="ECO:0000256" key="2">
    <source>
        <dbReference type="ARBA" id="ARBA00006442"/>
    </source>
</evidence>
<accession>A0A271J0D1</accession>
<dbReference type="PANTHER" id="PTHR43429">
    <property type="entry name" value="PYRIDINE NUCLEOTIDE-DISULFIDE OXIDOREDUCTASE DOMAIN-CONTAINING"/>
    <property type="match status" value="1"/>
</dbReference>
<organism evidence="6 7">
    <name type="scientific">Rubrivirga marina</name>
    <dbReference type="NCBI Taxonomy" id="1196024"/>
    <lineage>
        <taxon>Bacteria</taxon>
        <taxon>Pseudomonadati</taxon>
        <taxon>Rhodothermota</taxon>
        <taxon>Rhodothermia</taxon>
        <taxon>Rhodothermales</taxon>
        <taxon>Rubricoccaceae</taxon>
        <taxon>Rubrivirga</taxon>
    </lineage>
</organism>
<evidence type="ECO:0000259" key="5">
    <source>
        <dbReference type="Pfam" id="PF07992"/>
    </source>
</evidence>
<keyword evidence="3" id="KW-0285">Flavoprotein</keyword>
<evidence type="ECO:0000256" key="3">
    <source>
        <dbReference type="ARBA" id="ARBA00022630"/>
    </source>
</evidence>
<evidence type="ECO:0000256" key="4">
    <source>
        <dbReference type="ARBA" id="ARBA00022827"/>
    </source>
</evidence>